<evidence type="ECO:0000256" key="2">
    <source>
        <dbReference type="ARBA" id="ARBA00023125"/>
    </source>
</evidence>
<dbReference type="PROSITE" id="PS50932">
    <property type="entry name" value="HTH_LACI_2"/>
    <property type="match status" value="1"/>
</dbReference>
<dbReference type="Proteomes" id="UP000267250">
    <property type="component" value="Chromosome"/>
</dbReference>
<dbReference type="PANTHER" id="PTHR30146:SF109">
    <property type="entry name" value="HTH-TYPE TRANSCRIPTIONAL REGULATOR GALS"/>
    <property type="match status" value="1"/>
</dbReference>
<dbReference type="CDD" id="cd06267">
    <property type="entry name" value="PBP1_LacI_sugar_binding-like"/>
    <property type="match status" value="1"/>
</dbReference>
<sequence length="331" mass="36931">MPVTINDIAKAANVSKATVSYVINNKPGVSEVTRQKILQIMKEMNYRPNAVARGLAGQKTEMLGLVIPDITDMFYADIIRGVENTANRFNYTLNLCTTHAEPQKEKDVVDSFTSGRVDGVILMTYHLNIDYIYELKKRGIPFVFIDCPIDDESIYSIIVDNEEGGYKATEYLIKLGHKEIAFIHGSRDSWDNESRFKGYCRALKDYGLKFQEEFIKHGEFQKIGGYQVTKELLKLEKKPTAIFAANDQMALGALSAILEAGLKVPDDISIIGFDDIEAAALVDPPLTTISQPTAKMGQKAVELLMDLIRGEEPEPRKILLKTVLVERGSCA</sequence>
<feature type="domain" description="HTH lacI-type" evidence="4">
    <location>
        <begin position="3"/>
        <end position="57"/>
    </location>
</feature>
<keyword evidence="1" id="KW-0805">Transcription regulation</keyword>
<name>A0A3Q9HR39_9FIRM</name>
<proteinExistence type="predicted"/>
<gene>
    <name evidence="5" type="ORF">BBF96_10440</name>
</gene>
<organism evidence="5 6">
    <name type="scientific">Anoxybacter fermentans</name>
    <dbReference type="NCBI Taxonomy" id="1323375"/>
    <lineage>
        <taxon>Bacteria</taxon>
        <taxon>Bacillati</taxon>
        <taxon>Bacillota</taxon>
        <taxon>Clostridia</taxon>
        <taxon>Halanaerobiales</taxon>
        <taxon>Anoxybacter</taxon>
    </lineage>
</organism>
<keyword evidence="3" id="KW-0804">Transcription</keyword>
<dbReference type="Gene3D" id="3.40.50.2300">
    <property type="match status" value="2"/>
</dbReference>
<dbReference type="EMBL" id="CP016379">
    <property type="protein sequence ID" value="AZR73766.1"/>
    <property type="molecule type" value="Genomic_DNA"/>
</dbReference>
<dbReference type="InterPro" id="IPR046335">
    <property type="entry name" value="LacI/GalR-like_sensor"/>
</dbReference>
<dbReference type="RefSeq" id="WP_127017113.1">
    <property type="nucleotide sequence ID" value="NZ_CP016379.1"/>
</dbReference>
<evidence type="ECO:0000313" key="5">
    <source>
        <dbReference type="EMBL" id="AZR73766.1"/>
    </source>
</evidence>
<dbReference type="InterPro" id="IPR000843">
    <property type="entry name" value="HTH_LacI"/>
</dbReference>
<dbReference type="InterPro" id="IPR028082">
    <property type="entry name" value="Peripla_BP_I"/>
</dbReference>
<dbReference type="InterPro" id="IPR010982">
    <property type="entry name" value="Lambda_DNA-bd_dom_sf"/>
</dbReference>
<reference evidence="5 6" key="1">
    <citation type="submission" date="2016-07" db="EMBL/GenBank/DDBJ databases">
        <title>Genome and transcriptome analysis of iron-reducing fermentative bacteria Anoxybacter fermentans.</title>
        <authorList>
            <person name="Zeng X."/>
            <person name="Shao Z."/>
        </authorList>
    </citation>
    <scope>NUCLEOTIDE SEQUENCE [LARGE SCALE GENOMIC DNA]</scope>
    <source>
        <strain evidence="5 6">DY22613</strain>
    </source>
</reference>
<evidence type="ECO:0000259" key="4">
    <source>
        <dbReference type="PROSITE" id="PS50932"/>
    </source>
</evidence>
<dbReference type="OrthoDB" id="9784962at2"/>
<dbReference type="SMART" id="SM00354">
    <property type="entry name" value="HTH_LACI"/>
    <property type="match status" value="1"/>
</dbReference>
<dbReference type="KEGG" id="aft:BBF96_10440"/>
<dbReference type="GO" id="GO:0003700">
    <property type="term" value="F:DNA-binding transcription factor activity"/>
    <property type="evidence" value="ECO:0007669"/>
    <property type="project" value="TreeGrafter"/>
</dbReference>
<dbReference type="PROSITE" id="PS00356">
    <property type="entry name" value="HTH_LACI_1"/>
    <property type="match status" value="1"/>
</dbReference>
<dbReference type="Gene3D" id="1.10.260.40">
    <property type="entry name" value="lambda repressor-like DNA-binding domains"/>
    <property type="match status" value="1"/>
</dbReference>
<protein>
    <recommendedName>
        <fullName evidence="4">HTH lacI-type domain-containing protein</fullName>
    </recommendedName>
</protein>
<dbReference type="CDD" id="cd01392">
    <property type="entry name" value="HTH_LacI"/>
    <property type="match status" value="1"/>
</dbReference>
<dbReference type="Pfam" id="PF00356">
    <property type="entry name" value="LacI"/>
    <property type="match status" value="1"/>
</dbReference>
<evidence type="ECO:0000256" key="1">
    <source>
        <dbReference type="ARBA" id="ARBA00023015"/>
    </source>
</evidence>
<dbReference type="Pfam" id="PF13377">
    <property type="entry name" value="Peripla_BP_3"/>
    <property type="match status" value="1"/>
</dbReference>
<dbReference type="PANTHER" id="PTHR30146">
    <property type="entry name" value="LACI-RELATED TRANSCRIPTIONAL REPRESSOR"/>
    <property type="match status" value="1"/>
</dbReference>
<dbReference type="SUPFAM" id="SSF53822">
    <property type="entry name" value="Periplasmic binding protein-like I"/>
    <property type="match status" value="1"/>
</dbReference>
<evidence type="ECO:0000313" key="6">
    <source>
        <dbReference type="Proteomes" id="UP000267250"/>
    </source>
</evidence>
<dbReference type="SUPFAM" id="SSF47413">
    <property type="entry name" value="lambda repressor-like DNA-binding domains"/>
    <property type="match status" value="1"/>
</dbReference>
<evidence type="ECO:0000256" key="3">
    <source>
        <dbReference type="ARBA" id="ARBA00023163"/>
    </source>
</evidence>
<dbReference type="PRINTS" id="PR00036">
    <property type="entry name" value="HTHLACI"/>
</dbReference>
<keyword evidence="2" id="KW-0238">DNA-binding</keyword>
<dbReference type="GO" id="GO:0000976">
    <property type="term" value="F:transcription cis-regulatory region binding"/>
    <property type="evidence" value="ECO:0007669"/>
    <property type="project" value="TreeGrafter"/>
</dbReference>
<dbReference type="AlphaFoldDB" id="A0A3Q9HR39"/>
<keyword evidence="6" id="KW-1185">Reference proteome</keyword>
<accession>A0A3Q9HR39</accession>